<sequence>MFQRLTIFLLFFFIAINSNAQELQAKVSVNASKINTTVDKKIFITLQTQLINFLNSRKWTNDQFNDNEKIQCNFLINLQSIVEPNVYRATLIIQAARPVFNTSYQTALVNFQDQDFTFKYIEYQPIEFNDNRVQGTDALAGNLTAVFAYYINIILGLDYDSFAPKGGDIYFQKALNIVNNAPEGSSISGWQAFDGLRNRYWLSENLTNSRNNIVHDVIYSYYRSGLDKMYDAEKEARNNILQALVQLQAFNKEVPNTMIVQFLLQAKATELIGIFKNGTSDEKSKAIEILSLLDVSNASRYKDELR</sequence>
<reference evidence="1" key="1">
    <citation type="submission" date="2016-10" db="EMBL/GenBank/DDBJ databases">
        <title>Sequence of Gallionella enrichment culture.</title>
        <authorList>
            <person name="Poehlein A."/>
            <person name="Muehling M."/>
            <person name="Daniel R."/>
        </authorList>
    </citation>
    <scope>NUCLEOTIDE SEQUENCE</scope>
</reference>
<name>A0A1J5SSE4_9ZZZZ</name>
<dbReference type="InterPro" id="IPR032274">
    <property type="entry name" value="DUF4835"/>
</dbReference>
<dbReference type="EMBL" id="MLJW01000070">
    <property type="protein sequence ID" value="OIR02974.1"/>
    <property type="molecule type" value="Genomic_DNA"/>
</dbReference>
<dbReference type="AlphaFoldDB" id="A0A1J5SSE4"/>
<protein>
    <recommendedName>
        <fullName evidence="2">DUF4835 domain-containing protein</fullName>
    </recommendedName>
</protein>
<gene>
    <name evidence="1" type="ORF">GALL_149740</name>
</gene>
<evidence type="ECO:0000313" key="1">
    <source>
        <dbReference type="EMBL" id="OIR02974.1"/>
    </source>
</evidence>
<proteinExistence type="predicted"/>
<dbReference type="Pfam" id="PF16119">
    <property type="entry name" value="DUF4835"/>
    <property type="match status" value="1"/>
</dbReference>
<evidence type="ECO:0008006" key="2">
    <source>
        <dbReference type="Google" id="ProtNLM"/>
    </source>
</evidence>
<organism evidence="1">
    <name type="scientific">mine drainage metagenome</name>
    <dbReference type="NCBI Taxonomy" id="410659"/>
    <lineage>
        <taxon>unclassified sequences</taxon>
        <taxon>metagenomes</taxon>
        <taxon>ecological metagenomes</taxon>
    </lineage>
</organism>
<comment type="caution">
    <text evidence="1">The sequence shown here is derived from an EMBL/GenBank/DDBJ whole genome shotgun (WGS) entry which is preliminary data.</text>
</comment>
<accession>A0A1J5SSE4</accession>